<organism evidence="2 3">
    <name type="scientific">Frischella japonica</name>
    <dbReference type="NCBI Taxonomy" id="2741544"/>
    <lineage>
        <taxon>Bacteria</taxon>
        <taxon>Pseudomonadati</taxon>
        <taxon>Pseudomonadota</taxon>
        <taxon>Gammaproteobacteria</taxon>
        <taxon>Orbales</taxon>
        <taxon>Orbaceae</taxon>
        <taxon>Frischella</taxon>
    </lineage>
</organism>
<keyword evidence="1" id="KW-0812">Transmembrane</keyword>
<evidence type="ECO:0000313" key="3">
    <source>
        <dbReference type="Proteomes" id="UP000651208"/>
    </source>
</evidence>
<name>A0ABR7QXB7_9GAMM</name>
<accession>A0ABR7QXB7</accession>
<feature type="transmembrane region" description="Helical" evidence="1">
    <location>
        <begin position="44"/>
        <end position="61"/>
    </location>
</feature>
<proteinExistence type="predicted"/>
<evidence type="ECO:0000313" key="2">
    <source>
        <dbReference type="EMBL" id="MBC9130864.1"/>
    </source>
</evidence>
<dbReference type="RefSeq" id="WP_187755311.1">
    <property type="nucleotide sequence ID" value="NZ_JABURY010000015.1"/>
</dbReference>
<protein>
    <submittedName>
        <fullName evidence="2">Uncharacterized protein</fullName>
    </submittedName>
</protein>
<dbReference type="Proteomes" id="UP000651208">
    <property type="component" value="Unassembled WGS sequence"/>
</dbReference>
<keyword evidence="1" id="KW-1133">Transmembrane helix</keyword>
<keyword evidence="3" id="KW-1185">Reference proteome</keyword>
<evidence type="ECO:0000256" key="1">
    <source>
        <dbReference type="SAM" id="Phobius"/>
    </source>
</evidence>
<sequence>MNVAITYIGIKIRVVSGKSDRVLAILTLRTLFPPASIRFSHQRTSVFLSVNLVIFIFFFQLKKKNHCCYYYRCGNAVNFALAAERWQVFHHFHAATKQKIPFLHVLDGFIKSVKLKNIAAL</sequence>
<comment type="caution">
    <text evidence="2">The sequence shown here is derived from an EMBL/GenBank/DDBJ whole genome shotgun (WGS) entry which is preliminary data.</text>
</comment>
<gene>
    <name evidence="2" type="ORF">FcAc13_06020</name>
</gene>
<keyword evidence="1" id="KW-0472">Membrane</keyword>
<dbReference type="EMBL" id="JABURY010000015">
    <property type="protein sequence ID" value="MBC9130864.1"/>
    <property type="molecule type" value="Genomic_DNA"/>
</dbReference>
<reference evidence="2 3" key="1">
    <citation type="submission" date="2020-06" db="EMBL/GenBank/DDBJ databases">
        <title>Frischella cerana isolated from Apis cerana gut homogenate.</title>
        <authorList>
            <person name="Wolter L.A."/>
            <person name="Suenami S."/>
            <person name="Miyazaki R."/>
        </authorList>
    </citation>
    <scope>NUCLEOTIDE SEQUENCE [LARGE SCALE GENOMIC DNA]</scope>
    <source>
        <strain evidence="2 3">Ac13</strain>
    </source>
</reference>